<keyword evidence="3" id="KW-0813">Transport</keyword>
<keyword evidence="5" id="KW-0653">Protein transport</keyword>
<keyword evidence="7" id="KW-0472">Membrane</keyword>
<dbReference type="InterPro" id="IPR033468">
    <property type="entry name" value="Metaxin_GST"/>
</dbReference>
<keyword evidence="11" id="KW-1185">Reference proteome</keyword>
<dbReference type="Pfam" id="PF17171">
    <property type="entry name" value="GST_C_6"/>
    <property type="match status" value="1"/>
</dbReference>
<protein>
    <submittedName>
        <fullName evidence="10">Metaxin-3</fullName>
    </submittedName>
</protein>
<dbReference type="AlphaFoldDB" id="A0A504YGW0"/>
<name>A0A504YGW0_FASGI</name>
<evidence type="ECO:0000313" key="10">
    <source>
        <dbReference type="EMBL" id="TPP59696.1"/>
    </source>
</evidence>
<dbReference type="EMBL" id="SUNJ01010369">
    <property type="protein sequence ID" value="TPP59696.1"/>
    <property type="molecule type" value="Genomic_DNA"/>
</dbReference>
<organism evidence="10 11">
    <name type="scientific">Fasciola gigantica</name>
    <name type="common">Giant liver fluke</name>
    <dbReference type="NCBI Taxonomy" id="46835"/>
    <lineage>
        <taxon>Eukaryota</taxon>
        <taxon>Metazoa</taxon>
        <taxon>Spiralia</taxon>
        <taxon>Lophotrochozoa</taxon>
        <taxon>Platyhelminthes</taxon>
        <taxon>Trematoda</taxon>
        <taxon>Digenea</taxon>
        <taxon>Plagiorchiida</taxon>
        <taxon>Echinostomata</taxon>
        <taxon>Echinostomatoidea</taxon>
        <taxon>Fasciolidae</taxon>
        <taxon>Fasciola</taxon>
    </lineage>
</organism>
<evidence type="ECO:0000256" key="1">
    <source>
        <dbReference type="ARBA" id="ARBA00004294"/>
    </source>
</evidence>
<dbReference type="Proteomes" id="UP000316759">
    <property type="component" value="Unassembled WGS sequence"/>
</dbReference>
<evidence type="ECO:0000256" key="7">
    <source>
        <dbReference type="ARBA" id="ARBA00023136"/>
    </source>
</evidence>
<dbReference type="PANTHER" id="PTHR12289">
    <property type="entry name" value="METAXIN RELATED"/>
    <property type="match status" value="1"/>
</dbReference>
<dbReference type="STRING" id="46835.A0A504YGW0"/>
<keyword evidence="6" id="KW-0496">Mitochondrion</keyword>
<sequence length="318" mass="35479">MELFISPGSSSVVSFDPDSILVLAYLYLGKCPIDVKDTMHDNASLSKLPLLRHGSVEKSGSVDVINYLRSQNYGLEYGLNDTDVVELASLVSAVNRQLTPAVDWFLWGEDNVFVKYTRKWCSASLSRLNALYLPHKWRQRKVYLSKHSQLVHCLRHMTDAEIGHELYGLAKRCLTAFSYILGKKTYFVGDRPTAIDAYVFSRLWPLLHYESQQGNVSWQSIGGTDGSGSVAQSASHPLIAHVLQCPNLVAHFIRIQNEFFPKAAAHFRRDETLLGKTNPIGNAFANHPVRDCLLFAGLAAGVFVAYAHSKGLIRILPD</sequence>
<evidence type="ECO:0000259" key="9">
    <source>
        <dbReference type="Pfam" id="PF17171"/>
    </source>
</evidence>
<evidence type="ECO:0000256" key="4">
    <source>
        <dbReference type="ARBA" id="ARBA00022787"/>
    </source>
</evidence>
<gene>
    <name evidence="10" type="ORF">FGIG_07361</name>
</gene>
<proteinExistence type="inferred from homology"/>
<dbReference type="Pfam" id="PF10568">
    <property type="entry name" value="Tom37"/>
    <property type="match status" value="1"/>
</dbReference>
<comment type="similarity">
    <text evidence="2">Belongs to the metaxin family.</text>
</comment>
<keyword evidence="4" id="KW-1000">Mitochondrion outer membrane</keyword>
<dbReference type="SUPFAM" id="SSF47616">
    <property type="entry name" value="GST C-terminal domain-like"/>
    <property type="match status" value="1"/>
</dbReference>
<dbReference type="GO" id="GO:0015031">
    <property type="term" value="P:protein transport"/>
    <property type="evidence" value="ECO:0007669"/>
    <property type="project" value="UniProtKB-KW"/>
</dbReference>
<feature type="domain" description="Metaxin glutathione S-transferase" evidence="9">
    <location>
        <begin position="170"/>
        <end position="209"/>
    </location>
</feature>
<dbReference type="InterPro" id="IPR036282">
    <property type="entry name" value="Glutathione-S-Trfase_C_sf"/>
</dbReference>
<dbReference type="PANTHER" id="PTHR12289:SF41">
    <property type="entry name" value="FAILED AXON CONNECTIONS-RELATED"/>
    <property type="match status" value="1"/>
</dbReference>
<evidence type="ECO:0000313" key="11">
    <source>
        <dbReference type="Proteomes" id="UP000316759"/>
    </source>
</evidence>
<comment type="subcellular location">
    <subcellularLocation>
        <location evidence="1">Mitochondrion outer membrane</location>
    </subcellularLocation>
</comment>
<dbReference type="InterPro" id="IPR019564">
    <property type="entry name" value="Sam37/metaxin_N"/>
</dbReference>
<comment type="caution">
    <text evidence="10">The sequence shown here is derived from an EMBL/GenBank/DDBJ whole genome shotgun (WGS) entry which is preliminary data.</text>
</comment>
<dbReference type="GO" id="GO:0007005">
    <property type="term" value="P:mitochondrion organization"/>
    <property type="evidence" value="ECO:0007669"/>
    <property type="project" value="TreeGrafter"/>
</dbReference>
<evidence type="ECO:0000256" key="2">
    <source>
        <dbReference type="ARBA" id="ARBA00009170"/>
    </source>
</evidence>
<reference evidence="10 11" key="1">
    <citation type="submission" date="2019-04" db="EMBL/GenBank/DDBJ databases">
        <title>Annotation for the trematode Fasciola gigantica.</title>
        <authorList>
            <person name="Choi Y.-J."/>
        </authorList>
    </citation>
    <scope>NUCLEOTIDE SEQUENCE [LARGE SCALE GENOMIC DNA]</scope>
    <source>
        <strain evidence="10">Uganda_cow_1</strain>
    </source>
</reference>
<dbReference type="OrthoDB" id="5835136at2759"/>
<dbReference type="InterPro" id="IPR050931">
    <property type="entry name" value="Mito_Protein_Transport_Metaxin"/>
</dbReference>
<accession>A0A504YGW0</accession>
<evidence type="ECO:0000256" key="6">
    <source>
        <dbReference type="ARBA" id="ARBA00023128"/>
    </source>
</evidence>
<feature type="domain" description="Mitochondrial outer membrane transport complex Sam37/metaxin N-terminal" evidence="8">
    <location>
        <begin position="20"/>
        <end position="138"/>
    </location>
</feature>
<evidence type="ECO:0000256" key="5">
    <source>
        <dbReference type="ARBA" id="ARBA00022927"/>
    </source>
</evidence>
<dbReference type="GO" id="GO:0001401">
    <property type="term" value="C:SAM complex"/>
    <property type="evidence" value="ECO:0007669"/>
    <property type="project" value="InterPro"/>
</dbReference>
<evidence type="ECO:0000256" key="3">
    <source>
        <dbReference type="ARBA" id="ARBA00022448"/>
    </source>
</evidence>
<evidence type="ECO:0000259" key="8">
    <source>
        <dbReference type="Pfam" id="PF10568"/>
    </source>
</evidence>